<dbReference type="KEGG" id="rsw:MC3_01190"/>
<name>H8LM37_RICSL</name>
<sequence>MLIALHYLPTKLTPIQDFVNEIINKLGGLSKATEYSFNTSGHSLGAIIADLTLVEIHSRNLHFNKSTTFDSPGSKPIIERGIEKNLFTGKVTTPIKELATHSKIYNAKHNLINITNKHFGQTTMVLPGKKTTLSQSEEWASYLYNFAKQKVTKYLGINGIVEGFEEIIAGISKHGLVNFSDLKQNITLTIDDWEAATPKYAKNTLNLKNNLYNQIVETETGANLVGMYNNFQSCNQEYAQEVQTTGDISNYHLYPLIC</sequence>
<evidence type="ECO:0000313" key="2">
    <source>
        <dbReference type="Proteomes" id="UP000007592"/>
    </source>
</evidence>
<reference evidence="1 2" key="1">
    <citation type="submission" date="2012-03" db="EMBL/GenBank/DDBJ databases">
        <authorList>
            <person name="Johnson S.L."/>
            <person name="Munk A.C."/>
            <person name="Han S."/>
            <person name="Bruce D.C."/>
            <person name="Dasch G.A."/>
        </authorList>
    </citation>
    <scope>NUCLEOTIDE SEQUENCE [LARGE SCALE GENOMIC DNA]</scope>
    <source>
        <strain evidence="2">D-CWPP (RSB)</strain>
    </source>
</reference>
<dbReference type="AlphaFoldDB" id="H8LM37"/>
<dbReference type="PATRIC" id="fig|1105109.3.peg.253"/>
<organism evidence="1 2">
    <name type="scientific">Rickettsia slovaca str. D-CWPP</name>
    <dbReference type="NCBI Taxonomy" id="1105109"/>
    <lineage>
        <taxon>Bacteria</taxon>
        <taxon>Pseudomonadati</taxon>
        <taxon>Pseudomonadota</taxon>
        <taxon>Alphaproteobacteria</taxon>
        <taxon>Rickettsiales</taxon>
        <taxon>Rickettsiaceae</taxon>
        <taxon>Rickettsieae</taxon>
        <taxon>Rickettsia</taxon>
        <taxon>spotted fever group</taxon>
    </lineage>
</organism>
<gene>
    <name evidence="1" type="ORF">MC3_01190</name>
</gene>
<proteinExistence type="predicted"/>
<evidence type="ECO:0000313" key="1">
    <source>
        <dbReference type="EMBL" id="AFD19215.1"/>
    </source>
</evidence>
<protein>
    <submittedName>
        <fullName evidence="1">Uncharacterized protein</fullName>
    </submittedName>
</protein>
<dbReference type="EMBL" id="CP003375">
    <property type="protein sequence ID" value="AFD19215.1"/>
    <property type="molecule type" value="Genomic_DNA"/>
</dbReference>
<dbReference type="Proteomes" id="UP000007592">
    <property type="component" value="Chromosome"/>
</dbReference>
<dbReference type="HOGENOM" id="CLU_064079_0_0_5"/>
<accession>H8LM37</accession>